<name>A0A0N1IU41_9HYME</name>
<dbReference type="EMBL" id="KQ435709">
    <property type="protein sequence ID" value="KOX80032.1"/>
    <property type="molecule type" value="Genomic_DNA"/>
</dbReference>
<dbReference type="Proteomes" id="UP000053105">
    <property type="component" value="Unassembled WGS sequence"/>
</dbReference>
<dbReference type="AlphaFoldDB" id="A0A0N1IU41"/>
<sequence>MRYMKLVYLVFNKNKRTKKNLKFLFQQNDILCRSEGHECVNSTDTDQVATILTMVGNVVVRKQRHRWYECSGM</sequence>
<proteinExistence type="predicted"/>
<reference evidence="1 2" key="1">
    <citation type="submission" date="2015-07" db="EMBL/GenBank/DDBJ databases">
        <title>The genome of Melipona quadrifasciata.</title>
        <authorList>
            <person name="Pan H."/>
            <person name="Kapheim K."/>
        </authorList>
    </citation>
    <scope>NUCLEOTIDE SEQUENCE [LARGE SCALE GENOMIC DNA]</scope>
    <source>
        <strain evidence="1">0111107301</strain>
        <tissue evidence="1">Whole body</tissue>
    </source>
</reference>
<accession>A0A0N1IU41</accession>
<protein>
    <submittedName>
        <fullName evidence="1">Uncharacterized protein</fullName>
    </submittedName>
</protein>
<evidence type="ECO:0000313" key="1">
    <source>
        <dbReference type="EMBL" id="KOX80032.1"/>
    </source>
</evidence>
<keyword evidence="2" id="KW-1185">Reference proteome</keyword>
<evidence type="ECO:0000313" key="2">
    <source>
        <dbReference type="Proteomes" id="UP000053105"/>
    </source>
</evidence>
<organism evidence="1 2">
    <name type="scientific">Melipona quadrifasciata</name>
    <dbReference type="NCBI Taxonomy" id="166423"/>
    <lineage>
        <taxon>Eukaryota</taxon>
        <taxon>Metazoa</taxon>
        <taxon>Ecdysozoa</taxon>
        <taxon>Arthropoda</taxon>
        <taxon>Hexapoda</taxon>
        <taxon>Insecta</taxon>
        <taxon>Pterygota</taxon>
        <taxon>Neoptera</taxon>
        <taxon>Endopterygota</taxon>
        <taxon>Hymenoptera</taxon>
        <taxon>Apocrita</taxon>
        <taxon>Aculeata</taxon>
        <taxon>Apoidea</taxon>
        <taxon>Anthophila</taxon>
        <taxon>Apidae</taxon>
        <taxon>Melipona</taxon>
    </lineage>
</organism>
<gene>
    <name evidence="1" type="ORF">WN51_06444</name>
</gene>